<proteinExistence type="predicted"/>
<dbReference type="Gene3D" id="2.30.110.50">
    <property type="match status" value="1"/>
</dbReference>
<feature type="non-terminal residue" evidence="1">
    <location>
        <position position="76"/>
    </location>
</feature>
<dbReference type="EMBL" id="AKRT01000153">
    <property type="protein sequence ID" value="EIR22307.1"/>
    <property type="molecule type" value="Genomic_DNA"/>
</dbReference>
<sequence>MNTFLPTIRFDHSHHKLVVRDSTAAVDVLGFEGHESLSQPFCYDIQFTSADKAIDPATMLMHDASLTLAAPMAEAF</sequence>
<accession>A0AB72ZLS9</accession>
<evidence type="ECO:0000313" key="2">
    <source>
        <dbReference type="Proteomes" id="UP000003231"/>
    </source>
</evidence>
<evidence type="ECO:0008006" key="3">
    <source>
        <dbReference type="Google" id="ProtNLM"/>
    </source>
</evidence>
<protein>
    <recommendedName>
        <fullName evidence="3">Type VI secretion system tip protein VgrG</fullName>
    </recommendedName>
</protein>
<dbReference type="SUPFAM" id="SSF69279">
    <property type="entry name" value="Phage tail proteins"/>
    <property type="match status" value="1"/>
</dbReference>
<organism evidence="1 2">
    <name type="scientific">Yersinia pestis PY-08</name>
    <dbReference type="NCBI Taxonomy" id="992134"/>
    <lineage>
        <taxon>Bacteria</taxon>
        <taxon>Pseudomonadati</taxon>
        <taxon>Pseudomonadota</taxon>
        <taxon>Gammaproteobacteria</taxon>
        <taxon>Enterobacterales</taxon>
        <taxon>Yersiniaceae</taxon>
        <taxon>Yersinia</taxon>
    </lineage>
</organism>
<reference evidence="1 2" key="1">
    <citation type="submission" date="2012-05" db="EMBL/GenBank/DDBJ databases">
        <title>Genome sequence of Yersinia Pestis PY-08.</title>
        <authorList>
            <person name="Santana-Cruz I."/>
            <person name="Sengamalay N."/>
            <person name="McCracken C."/>
            <person name="Daugherty S.C."/>
            <person name="Maroo A."/>
            <person name="Vara P.G."/>
            <person name="Tallon L.J."/>
            <person name="Sadzewicz L."/>
            <person name="Vinetz J.M."/>
            <person name="Cespedes Zambrano M.J."/>
            <person name="Fraser-Liggett C.M."/>
            <person name="Tettelin H."/>
        </authorList>
    </citation>
    <scope>NUCLEOTIDE SEQUENCE [LARGE SCALE GENOMIC DNA]</scope>
    <source>
        <strain evidence="1 2">PY-08</strain>
    </source>
</reference>
<name>A0AB72ZLS9_YERPE</name>
<evidence type="ECO:0000313" key="1">
    <source>
        <dbReference type="EMBL" id="EIR22307.1"/>
    </source>
</evidence>
<dbReference type="AlphaFoldDB" id="A0AB72ZLS9"/>
<gene>
    <name evidence="1" type="ORF">YPPY08_1176</name>
</gene>
<dbReference type="Proteomes" id="UP000003231">
    <property type="component" value="Unassembled WGS sequence"/>
</dbReference>
<comment type="caution">
    <text evidence="1">The sequence shown here is derived from an EMBL/GenBank/DDBJ whole genome shotgun (WGS) entry which is preliminary data.</text>
</comment>